<organism evidence="10 11">
    <name type="scientific">Sulfurovum xiamenensis</name>
    <dbReference type="NCBI Taxonomy" id="3019066"/>
    <lineage>
        <taxon>Bacteria</taxon>
        <taxon>Pseudomonadati</taxon>
        <taxon>Campylobacterota</taxon>
        <taxon>Epsilonproteobacteria</taxon>
        <taxon>Campylobacterales</taxon>
        <taxon>Sulfurovaceae</taxon>
        <taxon>Sulfurovum</taxon>
    </lineage>
</organism>
<keyword evidence="11" id="KW-1185">Reference proteome</keyword>
<evidence type="ECO:0000256" key="1">
    <source>
        <dbReference type="ARBA" id="ARBA00004651"/>
    </source>
</evidence>
<evidence type="ECO:0000256" key="4">
    <source>
        <dbReference type="ARBA" id="ARBA00022692"/>
    </source>
</evidence>
<evidence type="ECO:0000256" key="6">
    <source>
        <dbReference type="ARBA" id="ARBA00023136"/>
    </source>
</evidence>
<keyword evidence="6 7" id="KW-0472">Membrane</keyword>
<evidence type="ECO:0000256" key="7">
    <source>
        <dbReference type="SAM" id="Phobius"/>
    </source>
</evidence>
<feature type="transmembrane region" description="Helical" evidence="7">
    <location>
        <begin position="310"/>
        <end position="339"/>
    </location>
</feature>
<evidence type="ECO:0000256" key="5">
    <source>
        <dbReference type="ARBA" id="ARBA00022989"/>
    </source>
</evidence>
<dbReference type="Proteomes" id="UP001169066">
    <property type="component" value="Unassembled WGS sequence"/>
</dbReference>
<evidence type="ECO:0000256" key="3">
    <source>
        <dbReference type="ARBA" id="ARBA00022475"/>
    </source>
</evidence>
<keyword evidence="5 7" id="KW-1133">Transmembrane helix</keyword>
<feature type="domain" description="ABC3 transporter permease C-terminal" evidence="8">
    <location>
        <begin position="269"/>
        <end position="397"/>
    </location>
</feature>
<sequence>MLFSLAFRNIVKSKGRSITTLLLSTFSTILFISYVALMDGSHHQIIKSSVEIYTGYAHVNLDGYRDEGGYDHLIEDADHIDTILKNDPSIKHYSPRFETYALLSGEIKTIGSLIGGIIPSREKTLSKLNDSLIKGAYLDDNDTNAIYIGSSLAERLDAEVGSEIAMVGSSVDYSIAADLFTVKGIFKTGLFEFDSQSAFVNKSYLDTLMMSQNIASYFTLYFHDNDKIDTMTTKLQNVLPSGYESVNWKTLLTALVQAMLVDSIFGYISISIFFIVIFFVIMIFSYVSIYTRAREIGLLRALGLTSKDIFGMLFIEILILATISIILGTLIGASIAYYFELHPIVISGIAETYKEYGVVSDEIPMNFDLFTISWNALTIFILNLAAIIYPIFKVNKLTAMEAMRYV</sequence>
<feature type="transmembrane region" description="Helical" evidence="7">
    <location>
        <begin position="264"/>
        <end position="289"/>
    </location>
</feature>
<accession>A0ABT7QR46</accession>
<dbReference type="InterPro" id="IPR051447">
    <property type="entry name" value="Lipoprotein-release_system"/>
</dbReference>
<comment type="subcellular location">
    <subcellularLocation>
        <location evidence="1">Cell membrane</location>
        <topology evidence="1">Multi-pass membrane protein</topology>
    </subcellularLocation>
</comment>
<evidence type="ECO:0000259" key="9">
    <source>
        <dbReference type="Pfam" id="PF12704"/>
    </source>
</evidence>
<protein>
    <submittedName>
        <fullName evidence="10">FtsX-like permease family protein</fullName>
    </submittedName>
</protein>
<keyword evidence="4 7" id="KW-0812">Transmembrane</keyword>
<feature type="domain" description="MacB-like periplasmic core" evidence="9">
    <location>
        <begin position="18"/>
        <end position="236"/>
    </location>
</feature>
<dbReference type="InterPro" id="IPR003838">
    <property type="entry name" value="ABC3_permease_C"/>
</dbReference>
<dbReference type="Pfam" id="PF02687">
    <property type="entry name" value="FtsX"/>
    <property type="match status" value="1"/>
</dbReference>
<evidence type="ECO:0000313" key="10">
    <source>
        <dbReference type="EMBL" id="MDM5263541.1"/>
    </source>
</evidence>
<feature type="transmembrane region" description="Helical" evidence="7">
    <location>
        <begin position="372"/>
        <end position="392"/>
    </location>
</feature>
<dbReference type="EMBL" id="JAQIBC010000002">
    <property type="protein sequence ID" value="MDM5263541.1"/>
    <property type="molecule type" value="Genomic_DNA"/>
</dbReference>
<gene>
    <name evidence="10" type="ORF">PF327_04960</name>
</gene>
<feature type="transmembrane region" description="Helical" evidence="7">
    <location>
        <begin position="21"/>
        <end position="38"/>
    </location>
</feature>
<comment type="caution">
    <text evidence="10">The sequence shown here is derived from an EMBL/GenBank/DDBJ whole genome shotgun (WGS) entry which is preliminary data.</text>
</comment>
<reference evidence="10" key="1">
    <citation type="submission" date="2023-01" db="EMBL/GenBank/DDBJ databases">
        <title>Sulfurovum sp. XTW-4 genome assembly.</title>
        <authorList>
            <person name="Wang J."/>
        </authorList>
    </citation>
    <scope>NUCLEOTIDE SEQUENCE</scope>
    <source>
        <strain evidence="10">XTW-4</strain>
    </source>
</reference>
<dbReference type="RefSeq" id="WP_289401558.1">
    <property type="nucleotide sequence ID" value="NZ_JAQIBC010000002.1"/>
</dbReference>
<comment type="similarity">
    <text evidence="2">Belongs to the ABC-4 integral membrane protein family. LolC/E subfamily.</text>
</comment>
<evidence type="ECO:0000259" key="8">
    <source>
        <dbReference type="Pfam" id="PF02687"/>
    </source>
</evidence>
<evidence type="ECO:0000313" key="11">
    <source>
        <dbReference type="Proteomes" id="UP001169066"/>
    </source>
</evidence>
<proteinExistence type="inferred from homology"/>
<evidence type="ECO:0000256" key="2">
    <source>
        <dbReference type="ARBA" id="ARBA00005236"/>
    </source>
</evidence>
<dbReference type="PANTHER" id="PTHR30489:SF0">
    <property type="entry name" value="LIPOPROTEIN-RELEASING SYSTEM TRANSMEMBRANE PROTEIN LOLE"/>
    <property type="match status" value="1"/>
</dbReference>
<keyword evidence="3" id="KW-1003">Cell membrane</keyword>
<name>A0ABT7QR46_9BACT</name>
<dbReference type="InterPro" id="IPR025857">
    <property type="entry name" value="MacB_PCD"/>
</dbReference>
<dbReference type="Pfam" id="PF12704">
    <property type="entry name" value="MacB_PCD"/>
    <property type="match status" value="1"/>
</dbReference>
<dbReference type="PANTHER" id="PTHR30489">
    <property type="entry name" value="LIPOPROTEIN-RELEASING SYSTEM TRANSMEMBRANE PROTEIN LOLE"/>
    <property type="match status" value="1"/>
</dbReference>